<evidence type="ECO:0000256" key="6">
    <source>
        <dbReference type="ARBA" id="ARBA00023242"/>
    </source>
</evidence>
<feature type="domain" description="C2H2-type" evidence="8">
    <location>
        <begin position="109"/>
        <end position="132"/>
    </location>
</feature>
<proteinExistence type="predicted"/>
<dbReference type="AlphaFoldDB" id="A0A9J6BI23"/>
<dbReference type="InterPro" id="IPR036236">
    <property type="entry name" value="Znf_C2H2_sf"/>
</dbReference>
<dbReference type="InterPro" id="IPR013087">
    <property type="entry name" value="Znf_C2H2_type"/>
</dbReference>
<evidence type="ECO:0000313" key="9">
    <source>
        <dbReference type="EMBL" id="KAG5669545.1"/>
    </source>
</evidence>
<accession>A0A9J6BI23</accession>
<keyword evidence="6" id="KW-0539">Nucleus</keyword>
<evidence type="ECO:0000313" key="10">
    <source>
        <dbReference type="Proteomes" id="UP001107558"/>
    </source>
</evidence>
<feature type="domain" description="C2H2-type" evidence="8">
    <location>
        <begin position="12"/>
        <end position="36"/>
    </location>
</feature>
<keyword evidence="5" id="KW-0862">Zinc</keyword>
<keyword evidence="4 7" id="KW-0863">Zinc-finger</keyword>
<dbReference type="Gene3D" id="3.30.160.60">
    <property type="entry name" value="Classic Zinc Finger"/>
    <property type="match status" value="1"/>
</dbReference>
<name>A0A9J6BI23_POLVA</name>
<evidence type="ECO:0000256" key="7">
    <source>
        <dbReference type="PROSITE-ProRule" id="PRU00042"/>
    </source>
</evidence>
<comment type="subcellular location">
    <subcellularLocation>
        <location evidence="1">Nucleus</location>
    </subcellularLocation>
</comment>
<evidence type="ECO:0000259" key="8">
    <source>
        <dbReference type="PROSITE" id="PS50157"/>
    </source>
</evidence>
<evidence type="ECO:0000256" key="4">
    <source>
        <dbReference type="ARBA" id="ARBA00022771"/>
    </source>
</evidence>
<dbReference type="PANTHER" id="PTHR24394">
    <property type="entry name" value="ZINC FINGER PROTEIN"/>
    <property type="match status" value="1"/>
</dbReference>
<dbReference type="SUPFAM" id="SSF57667">
    <property type="entry name" value="beta-beta-alpha zinc fingers"/>
    <property type="match status" value="1"/>
</dbReference>
<dbReference type="PROSITE" id="PS50157">
    <property type="entry name" value="ZINC_FINGER_C2H2_2"/>
    <property type="match status" value="2"/>
</dbReference>
<dbReference type="Pfam" id="PF00096">
    <property type="entry name" value="zf-C2H2"/>
    <property type="match status" value="1"/>
</dbReference>
<evidence type="ECO:0000256" key="3">
    <source>
        <dbReference type="ARBA" id="ARBA00022737"/>
    </source>
</evidence>
<dbReference type="OrthoDB" id="2687452at2759"/>
<dbReference type="GO" id="GO:0000981">
    <property type="term" value="F:DNA-binding transcription factor activity, RNA polymerase II-specific"/>
    <property type="evidence" value="ECO:0007669"/>
    <property type="project" value="TreeGrafter"/>
</dbReference>
<protein>
    <recommendedName>
        <fullName evidence="8">C2H2-type domain-containing protein</fullName>
    </recommendedName>
</protein>
<dbReference type="SMART" id="SM00355">
    <property type="entry name" value="ZnF_C2H2"/>
    <property type="match status" value="3"/>
</dbReference>
<dbReference type="GO" id="GO:0005634">
    <property type="term" value="C:nucleus"/>
    <property type="evidence" value="ECO:0007669"/>
    <property type="project" value="UniProtKB-SubCell"/>
</dbReference>
<dbReference type="EMBL" id="JADBJN010000004">
    <property type="protein sequence ID" value="KAG5669545.1"/>
    <property type="molecule type" value="Genomic_DNA"/>
</dbReference>
<sequence length="185" mass="21971">MKIAHANIKRIFVCKHCGKKCKLEEYMRRHLKNFHSKVIEKDDYSLADDSEIEKEATYEKIDREIIERVKPPKIGEKKTFCDICRQSFSQSRVYYEHMKVKHNTDDNEYVCNVCDKGFAVFGYLRKHTIRAHGIVIKKADVIVRQMNETKRKGKFEKRKARIIKEENESSNDTIDDMMEFISTKN</sequence>
<organism evidence="9 10">
    <name type="scientific">Polypedilum vanderplanki</name>
    <name type="common">Sleeping chironomid midge</name>
    <dbReference type="NCBI Taxonomy" id="319348"/>
    <lineage>
        <taxon>Eukaryota</taxon>
        <taxon>Metazoa</taxon>
        <taxon>Ecdysozoa</taxon>
        <taxon>Arthropoda</taxon>
        <taxon>Hexapoda</taxon>
        <taxon>Insecta</taxon>
        <taxon>Pterygota</taxon>
        <taxon>Neoptera</taxon>
        <taxon>Endopterygota</taxon>
        <taxon>Diptera</taxon>
        <taxon>Nematocera</taxon>
        <taxon>Chironomoidea</taxon>
        <taxon>Chironomidae</taxon>
        <taxon>Chironominae</taxon>
        <taxon>Polypedilum</taxon>
        <taxon>Polypedilum</taxon>
    </lineage>
</organism>
<keyword evidence="10" id="KW-1185">Reference proteome</keyword>
<keyword evidence="2" id="KW-0479">Metal-binding</keyword>
<evidence type="ECO:0000256" key="5">
    <source>
        <dbReference type="ARBA" id="ARBA00022833"/>
    </source>
</evidence>
<keyword evidence="3" id="KW-0677">Repeat</keyword>
<dbReference type="PANTHER" id="PTHR24394:SF29">
    <property type="entry name" value="MYONEURIN"/>
    <property type="match status" value="1"/>
</dbReference>
<dbReference type="PROSITE" id="PS00028">
    <property type="entry name" value="ZINC_FINGER_C2H2_1"/>
    <property type="match status" value="3"/>
</dbReference>
<comment type="caution">
    <text evidence="9">The sequence shown here is derived from an EMBL/GenBank/DDBJ whole genome shotgun (WGS) entry which is preliminary data.</text>
</comment>
<dbReference type="GO" id="GO:0008270">
    <property type="term" value="F:zinc ion binding"/>
    <property type="evidence" value="ECO:0007669"/>
    <property type="project" value="UniProtKB-KW"/>
</dbReference>
<gene>
    <name evidence="9" type="ORF">PVAND_017432</name>
</gene>
<evidence type="ECO:0000256" key="2">
    <source>
        <dbReference type="ARBA" id="ARBA00022723"/>
    </source>
</evidence>
<reference evidence="9" key="1">
    <citation type="submission" date="2021-03" db="EMBL/GenBank/DDBJ databases">
        <title>Chromosome level genome of the anhydrobiotic midge Polypedilum vanderplanki.</title>
        <authorList>
            <person name="Yoshida Y."/>
            <person name="Kikawada T."/>
            <person name="Gusev O."/>
        </authorList>
    </citation>
    <scope>NUCLEOTIDE SEQUENCE</scope>
    <source>
        <strain evidence="9">NIAS01</strain>
        <tissue evidence="9">Whole body or cell culture</tissue>
    </source>
</reference>
<evidence type="ECO:0000256" key="1">
    <source>
        <dbReference type="ARBA" id="ARBA00004123"/>
    </source>
</evidence>
<dbReference type="Proteomes" id="UP001107558">
    <property type="component" value="Chromosome 4"/>
</dbReference>